<feature type="domain" description="Xylose isomerase-like TIM barrel" evidence="1">
    <location>
        <begin position="23"/>
        <end position="237"/>
    </location>
</feature>
<evidence type="ECO:0000313" key="2">
    <source>
        <dbReference type="EMBL" id="CAA9448184.1"/>
    </source>
</evidence>
<accession>A0A6J4QRA0</accession>
<protein>
    <recommendedName>
        <fullName evidence="1">Xylose isomerase-like TIM barrel domain-containing protein</fullName>
    </recommendedName>
</protein>
<evidence type="ECO:0000259" key="1">
    <source>
        <dbReference type="Pfam" id="PF01261"/>
    </source>
</evidence>
<dbReference type="InterPro" id="IPR013022">
    <property type="entry name" value="Xyl_isomerase-like_TIM-brl"/>
</dbReference>
<dbReference type="AlphaFoldDB" id="A0A6J4QRA0"/>
<name>A0A6J4QRA0_9ACTN</name>
<sequence length="257" mass="28128">MTAPVIFSTGSLHPFGLARIYGWAAETGYDGVEIMMDGRWDTHQHIYLNYLAEEHGIPILALHTPLRQGVWKLDAETTLVRSARLADRIGAPLVVAHPPPPGRPLQRWSKGPLAEAREGSALVAVENMPKNGAERIFSIRRNQSCHLPEHLLGIGDVTLDTSHVGASDVDLIQAHEKLADQLRHVHLSDSDLSGGDQHRLPGKGRLPLKEFLGALGGSGYSGAVSLELKPWPLGTPDPEKILERMRDALQFVREGLD</sequence>
<reference evidence="2" key="1">
    <citation type="submission" date="2020-02" db="EMBL/GenBank/DDBJ databases">
        <authorList>
            <person name="Meier V. D."/>
        </authorList>
    </citation>
    <scope>NUCLEOTIDE SEQUENCE</scope>
    <source>
        <strain evidence="2">AVDCRST_MAG37</strain>
    </source>
</reference>
<gene>
    <name evidence="2" type="ORF">AVDCRST_MAG37-2051</name>
</gene>
<proteinExistence type="predicted"/>
<dbReference type="PANTHER" id="PTHR12110">
    <property type="entry name" value="HYDROXYPYRUVATE ISOMERASE"/>
    <property type="match status" value="1"/>
</dbReference>
<organism evidence="2">
    <name type="scientific">uncultured Rubrobacteraceae bacterium</name>
    <dbReference type="NCBI Taxonomy" id="349277"/>
    <lineage>
        <taxon>Bacteria</taxon>
        <taxon>Bacillati</taxon>
        <taxon>Actinomycetota</taxon>
        <taxon>Rubrobacteria</taxon>
        <taxon>Rubrobacterales</taxon>
        <taxon>Rubrobacteraceae</taxon>
        <taxon>environmental samples</taxon>
    </lineage>
</organism>
<dbReference type="SUPFAM" id="SSF51658">
    <property type="entry name" value="Xylose isomerase-like"/>
    <property type="match status" value="1"/>
</dbReference>
<dbReference type="InterPro" id="IPR036237">
    <property type="entry name" value="Xyl_isomerase-like_sf"/>
</dbReference>
<dbReference type="Gene3D" id="3.20.20.150">
    <property type="entry name" value="Divalent-metal-dependent TIM barrel enzymes"/>
    <property type="match status" value="1"/>
</dbReference>
<dbReference type="InterPro" id="IPR050312">
    <property type="entry name" value="IolE/XylAMocC-like"/>
</dbReference>
<dbReference type="PANTHER" id="PTHR12110:SF47">
    <property type="match status" value="1"/>
</dbReference>
<dbReference type="Pfam" id="PF01261">
    <property type="entry name" value="AP_endonuc_2"/>
    <property type="match status" value="1"/>
</dbReference>
<dbReference type="EMBL" id="CADCVD010000098">
    <property type="protein sequence ID" value="CAA9448184.1"/>
    <property type="molecule type" value="Genomic_DNA"/>
</dbReference>